<evidence type="ECO:0000256" key="7">
    <source>
        <dbReference type="SAM" id="Phobius"/>
    </source>
</evidence>
<feature type="transmembrane region" description="Helical" evidence="7">
    <location>
        <begin position="240"/>
        <end position="261"/>
    </location>
</feature>
<dbReference type="InterPro" id="IPR037294">
    <property type="entry name" value="ABC_BtuC-like"/>
</dbReference>
<evidence type="ECO:0000256" key="2">
    <source>
        <dbReference type="ARBA" id="ARBA00008034"/>
    </source>
</evidence>
<organism evidence="8 9">
    <name type="scientific">Lentilactobacillus raoultii</name>
    <dbReference type="NCBI Taxonomy" id="1987503"/>
    <lineage>
        <taxon>Bacteria</taxon>
        <taxon>Bacillati</taxon>
        <taxon>Bacillota</taxon>
        <taxon>Bacilli</taxon>
        <taxon>Lactobacillales</taxon>
        <taxon>Lactobacillaceae</taxon>
        <taxon>Lentilactobacillus</taxon>
    </lineage>
</organism>
<keyword evidence="6" id="KW-0813">Transport</keyword>
<dbReference type="Gene3D" id="1.10.3470.10">
    <property type="entry name" value="ABC transporter involved in vitamin B12 uptake, BtuC"/>
    <property type="match status" value="1"/>
</dbReference>
<feature type="transmembrane region" description="Helical" evidence="7">
    <location>
        <begin position="87"/>
        <end position="106"/>
    </location>
</feature>
<evidence type="ECO:0000256" key="4">
    <source>
        <dbReference type="ARBA" id="ARBA00022989"/>
    </source>
</evidence>
<name>A0ABW3PKI6_9LACO</name>
<dbReference type="RefSeq" id="WP_121978966.1">
    <property type="nucleotide sequence ID" value="NZ_JBHTLH010000031.1"/>
</dbReference>
<protein>
    <submittedName>
        <fullName evidence="8">Metal ABC transporter permease</fullName>
    </submittedName>
</protein>
<keyword evidence="5 7" id="KW-0472">Membrane</keyword>
<keyword evidence="4 7" id="KW-1133">Transmembrane helix</keyword>
<proteinExistence type="inferred from homology"/>
<accession>A0ABW3PKI6</accession>
<dbReference type="SUPFAM" id="SSF81345">
    <property type="entry name" value="ABC transporter involved in vitamin B12 uptake, BtuC"/>
    <property type="match status" value="1"/>
</dbReference>
<keyword evidence="3 6" id="KW-0812">Transmembrane</keyword>
<dbReference type="PANTHER" id="PTHR30477:SF0">
    <property type="entry name" value="METAL TRANSPORT SYSTEM MEMBRANE PROTEIN TM_0125-RELATED"/>
    <property type="match status" value="1"/>
</dbReference>
<sequence length="272" mass="29281">MLSYPFMQNAYLAGTIISIIAGIMGVFVVARNMSFLTHTLSEIGFAGAAFGIFMGWPPIDGMLIFTLVSSIGVGELGAKSSRRENSISAISSLFIGLGILFLSLSQKNANYATNILFGSVIGISHQNVVQMVTLSIFVLLVLLAIFRFLKFDSYDAIGSKVEGLWTRTLSIAFLILLALSVSVSAQIVGSLLIFVLLTLPAAAAKYLVHTVWGMALVAVILALLGVWVGLYLSYITNLPVSFFISAIESAFYGLSLFYNYVQEKGLNTQSAD</sequence>
<feature type="transmembrane region" description="Helical" evidence="7">
    <location>
        <begin position="127"/>
        <end position="149"/>
    </location>
</feature>
<keyword evidence="9" id="KW-1185">Reference proteome</keyword>
<evidence type="ECO:0000256" key="3">
    <source>
        <dbReference type="ARBA" id="ARBA00022692"/>
    </source>
</evidence>
<feature type="transmembrane region" description="Helical" evidence="7">
    <location>
        <begin position="12"/>
        <end position="31"/>
    </location>
</feature>
<dbReference type="PANTHER" id="PTHR30477">
    <property type="entry name" value="ABC-TRANSPORTER METAL-BINDING PROTEIN"/>
    <property type="match status" value="1"/>
</dbReference>
<evidence type="ECO:0000256" key="6">
    <source>
        <dbReference type="RuleBase" id="RU003943"/>
    </source>
</evidence>
<evidence type="ECO:0000256" key="1">
    <source>
        <dbReference type="ARBA" id="ARBA00004141"/>
    </source>
</evidence>
<feature type="transmembrane region" description="Helical" evidence="7">
    <location>
        <begin position="169"/>
        <end position="199"/>
    </location>
</feature>
<evidence type="ECO:0000313" key="9">
    <source>
        <dbReference type="Proteomes" id="UP001597156"/>
    </source>
</evidence>
<dbReference type="Proteomes" id="UP001597156">
    <property type="component" value="Unassembled WGS sequence"/>
</dbReference>
<dbReference type="Pfam" id="PF00950">
    <property type="entry name" value="ABC-3"/>
    <property type="match status" value="1"/>
</dbReference>
<comment type="subcellular location">
    <subcellularLocation>
        <location evidence="6">Cell membrane</location>
        <topology evidence="6">Multi-pass membrane protein</topology>
    </subcellularLocation>
    <subcellularLocation>
        <location evidence="1">Membrane</location>
        <topology evidence="1">Multi-pass membrane protein</topology>
    </subcellularLocation>
</comment>
<dbReference type="EMBL" id="JBHTLH010000031">
    <property type="protein sequence ID" value="MFD1125500.1"/>
    <property type="molecule type" value="Genomic_DNA"/>
</dbReference>
<feature type="transmembrane region" description="Helical" evidence="7">
    <location>
        <begin position="211"/>
        <end position="234"/>
    </location>
</feature>
<evidence type="ECO:0000313" key="8">
    <source>
        <dbReference type="EMBL" id="MFD1125500.1"/>
    </source>
</evidence>
<comment type="similarity">
    <text evidence="2 6">Belongs to the ABC-3 integral membrane protein family.</text>
</comment>
<dbReference type="InterPro" id="IPR001626">
    <property type="entry name" value="ABC_TroCD"/>
</dbReference>
<comment type="caution">
    <text evidence="8">The sequence shown here is derived from an EMBL/GenBank/DDBJ whole genome shotgun (WGS) entry which is preliminary data.</text>
</comment>
<feature type="transmembrane region" description="Helical" evidence="7">
    <location>
        <begin position="43"/>
        <end position="67"/>
    </location>
</feature>
<evidence type="ECO:0000256" key="5">
    <source>
        <dbReference type="ARBA" id="ARBA00023136"/>
    </source>
</evidence>
<gene>
    <name evidence="8" type="ORF">ACFQ22_09075</name>
</gene>
<reference evidence="9" key="1">
    <citation type="journal article" date="2019" name="Int. J. Syst. Evol. Microbiol.">
        <title>The Global Catalogue of Microorganisms (GCM) 10K type strain sequencing project: providing services to taxonomists for standard genome sequencing and annotation.</title>
        <authorList>
            <consortium name="The Broad Institute Genomics Platform"/>
            <consortium name="The Broad Institute Genome Sequencing Center for Infectious Disease"/>
            <person name="Wu L."/>
            <person name="Ma J."/>
        </authorList>
    </citation>
    <scope>NUCLEOTIDE SEQUENCE [LARGE SCALE GENOMIC DNA]</scope>
    <source>
        <strain evidence="9">CCUG 71848</strain>
    </source>
</reference>